<name>A0A5Q2FAN0_9ACTN</name>
<dbReference type="InterPro" id="IPR035093">
    <property type="entry name" value="RelE/ParE_toxin_dom_sf"/>
</dbReference>
<dbReference type="KEGG" id="rain:Rai3103_00495"/>
<evidence type="ECO:0008006" key="3">
    <source>
        <dbReference type="Google" id="ProtNLM"/>
    </source>
</evidence>
<dbReference type="Proteomes" id="UP000386847">
    <property type="component" value="Chromosome"/>
</dbReference>
<dbReference type="Gene3D" id="3.30.2310.20">
    <property type="entry name" value="RelE-like"/>
    <property type="match status" value="1"/>
</dbReference>
<sequence>MRAVDKRLERLANDDAARTKQLGAQAARRLLLRINELKSCSSEAELRAGPGNWHPVLHDWPGCLAGRVSGDFRIIVELMNDGEPYWLIKEIGHAYEH</sequence>
<gene>
    <name evidence="1" type="ORF">Rai3103_00495</name>
</gene>
<keyword evidence="2" id="KW-1185">Reference proteome</keyword>
<organism evidence="1 2">
    <name type="scientific">Raineyella fluvialis</name>
    <dbReference type="NCBI Taxonomy" id="2662261"/>
    <lineage>
        <taxon>Bacteria</taxon>
        <taxon>Bacillati</taxon>
        <taxon>Actinomycetota</taxon>
        <taxon>Actinomycetes</taxon>
        <taxon>Propionibacteriales</taxon>
        <taxon>Propionibacteriaceae</taxon>
        <taxon>Raineyella</taxon>
    </lineage>
</organism>
<dbReference type="SUPFAM" id="SSF143011">
    <property type="entry name" value="RelE-like"/>
    <property type="match status" value="1"/>
</dbReference>
<accession>A0A5Q2FAN0</accession>
<reference evidence="1 2" key="1">
    <citation type="submission" date="2019-10" db="EMBL/GenBank/DDBJ databases">
        <title>Genomic analysis of Raineyella sp. CBA3103.</title>
        <authorList>
            <person name="Roh S.W."/>
        </authorList>
    </citation>
    <scope>NUCLEOTIDE SEQUENCE [LARGE SCALE GENOMIC DNA]</scope>
    <source>
        <strain evidence="1 2">CBA3103</strain>
    </source>
</reference>
<protein>
    <recommendedName>
        <fullName evidence="3">Proteic killer suppression protein</fullName>
    </recommendedName>
</protein>
<evidence type="ECO:0000313" key="2">
    <source>
        <dbReference type="Proteomes" id="UP000386847"/>
    </source>
</evidence>
<dbReference type="EMBL" id="CP045725">
    <property type="protein sequence ID" value="QGF22414.1"/>
    <property type="molecule type" value="Genomic_DNA"/>
</dbReference>
<evidence type="ECO:0000313" key="1">
    <source>
        <dbReference type="EMBL" id="QGF22414.1"/>
    </source>
</evidence>
<dbReference type="AlphaFoldDB" id="A0A5Q2FAN0"/>
<proteinExistence type="predicted"/>